<protein>
    <submittedName>
        <fullName evidence="2">Protein sds23/moc1</fullName>
    </submittedName>
</protein>
<feature type="region of interest" description="Disordered" evidence="1">
    <location>
        <begin position="1"/>
        <end position="80"/>
    </location>
</feature>
<evidence type="ECO:0000256" key="1">
    <source>
        <dbReference type="SAM" id="MobiDB-lite"/>
    </source>
</evidence>
<reference evidence="2" key="1">
    <citation type="submission" date="2021-07" db="EMBL/GenBank/DDBJ databases">
        <authorList>
            <person name="Catto M.A."/>
            <person name="Jacobson A."/>
            <person name="Kennedy G."/>
            <person name="Labadie P."/>
            <person name="Hunt B.G."/>
            <person name="Srinivasan R."/>
        </authorList>
    </citation>
    <scope>NUCLEOTIDE SEQUENCE</scope>
    <source>
        <strain evidence="2">PL_HMW_Pooled</strain>
        <tissue evidence="2">Head</tissue>
    </source>
</reference>
<dbReference type="AlphaFoldDB" id="A0AAE1LKV0"/>
<comment type="caution">
    <text evidence="2">The sequence shown here is derived from an EMBL/GenBank/DDBJ whole genome shotgun (WGS) entry which is preliminary data.</text>
</comment>
<name>A0AAE1LKV0_9NEOP</name>
<reference evidence="2" key="2">
    <citation type="journal article" date="2023" name="BMC Genomics">
        <title>Pest status, molecular evolution, and epigenetic factors derived from the genome assembly of Frankliniella fusca, a thysanopteran phytovirus vector.</title>
        <authorList>
            <person name="Catto M.A."/>
            <person name="Labadie P.E."/>
            <person name="Jacobson A.L."/>
            <person name="Kennedy G.G."/>
            <person name="Srinivasan R."/>
            <person name="Hunt B.G."/>
        </authorList>
    </citation>
    <scope>NUCLEOTIDE SEQUENCE</scope>
    <source>
        <strain evidence="2">PL_HMW_Pooled</strain>
    </source>
</reference>
<dbReference type="EMBL" id="JAHWGI010001142">
    <property type="protein sequence ID" value="KAK3923225.1"/>
    <property type="molecule type" value="Genomic_DNA"/>
</dbReference>
<evidence type="ECO:0000313" key="2">
    <source>
        <dbReference type="EMBL" id="KAK3923225.1"/>
    </source>
</evidence>
<gene>
    <name evidence="2" type="ORF">KUF71_000307</name>
</gene>
<feature type="compositionally biased region" description="Pro residues" evidence="1">
    <location>
        <begin position="41"/>
        <end position="56"/>
    </location>
</feature>
<evidence type="ECO:0000313" key="3">
    <source>
        <dbReference type="Proteomes" id="UP001219518"/>
    </source>
</evidence>
<proteinExistence type="predicted"/>
<feature type="compositionally biased region" description="Basic residues" evidence="1">
    <location>
        <begin position="60"/>
        <end position="80"/>
    </location>
</feature>
<sequence>MCTSCIEAESSDTGNNTSASPGRLLGAVSLDSLPTISTPSPKGPLSPEFSPPPSPPSSRASRHRSTSHSSNSKKRVNWSS</sequence>
<feature type="compositionally biased region" description="Polar residues" evidence="1">
    <location>
        <begin position="11"/>
        <end position="20"/>
    </location>
</feature>
<organism evidence="2 3">
    <name type="scientific">Frankliniella fusca</name>
    <dbReference type="NCBI Taxonomy" id="407009"/>
    <lineage>
        <taxon>Eukaryota</taxon>
        <taxon>Metazoa</taxon>
        <taxon>Ecdysozoa</taxon>
        <taxon>Arthropoda</taxon>
        <taxon>Hexapoda</taxon>
        <taxon>Insecta</taxon>
        <taxon>Pterygota</taxon>
        <taxon>Neoptera</taxon>
        <taxon>Paraneoptera</taxon>
        <taxon>Thysanoptera</taxon>
        <taxon>Terebrantia</taxon>
        <taxon>Thripoidea</taxon>
        <taxon>Thripidae</taxon>
        <taxon>Frankliniella</taxon>
    </lineage>
</organism>
<dbReference type="Proteomes" id="UP001219518">
    <property type="component" value="Unassembled WGS sequence"/>
</dbReference>
<keyword evidence="3" id="KW-1185">Reference proteome</keyword>
<accession>A0AAE1LKV0</accession>